<keyword evidence="6 11" id="KW-0067">ATP-binding</keyword>
<proteinExistence type="inferred from homology"/>
<comment type="similarity">
    <text evidence="11">Belongs to the ThiI family.</text>
</comment>
<dbReference type="GO" id="GO:0000049">
    <property type="term" value="F:tRNA binding"/>
    <property type="evidence" value="ECO:0007669"/>
    <property type="project" value="UniProtKB-UniRule"/>
</dbReference>
<keyword evidence="8 11" id="KW-0784">Thiamine biosynthesis</keyword>
<dbReference type="UniPathway" id="UPA00060"/>
<dbReference type="InterPro" id="IPR049961">
    <property type="entry name" value="ThiI_N"/>
</dbReference>
<dbReference type="Gene3D" id="3.40.50.620">
    <property type="entry name" value="HUPs"/>
    <property type="match status" value="1"/>
</dbReference>
<evidence type="ECO:0000313" key="14">
    <source>
        <dbReference type="EMBL" id="KXU35353.1"/>
    </source>
</evidence>
<dbReference type="InterPro" id="IPR020536">
    <property type="entry name" value="ThiI_AANH"/>
</dbReference>
<dbReference type="CDD" id="cd01712">
    <property type="entry name" value="PPase_ThiI"/>
    <property type="match status" value="1"/>
</dbReference>
<reference evidence="14 15" key="1">
    <citation type="submission" date="2016-02" db="EMBL/GenBank/DDBJ databases">
        <authorList>
            <person name="Wen L."/>
            <person name="He K."/>
            <person name="Yang H."/>
        </authorList>
    </citation>
    <scope>NUCLEOTIDE SEQUENCE [LARGE SCALE GENOMIC DNA]</scope>
    <source>
        <strain evidence="14 15">CV58</strain>
    </source>
</reference>
<keyword evidence="2 11" id="KW-0963">Cytoplasm</keyword>
<comment type="catalytic activity">
    <reaction evidence="11">
        <text>[ThiS sulfur-carrier protein]-C-terminal Gly-Gly-AMP + S-sulfanyl-L-cysteinyl-[cysteine desulfurase] + AH2 = [ThiS sulfur-carrier protein]-C-terminal-Gly-aminoethanethioate + L-cysteinyl-[cysteine desulfurase] + A + AMP + 2 H(+)</text>
        <dbReference type="Rhea" id="RHEA:43340"/>
        <dbReference type="Rhea" id="RHEA-COMP:12157"/>
        <dbReference type="Rhea" id="RHEA-COMP:12158"/>
        <dbReference type="Rhea" id="RHEA-COMP:12910"/>
        <dbReference type="Rhea" id="RHEA-COMP:19908"/>
        <dbReference type="ChEBI" id="CHEBI:13193"/>
        <dbReference type="ChEBI" id="CHEBI:15378"/>
        <dbReference type="ChEBI" id="CHEBI:17499"/>
        <dbReference type="ChEBI" id="CHEBI:29950"/>
        <dbReference type="ChEBI" id="CHEBI:61963"/>
        <dbReference type="ChEBI" id="CHEBI:90618"/>
        <dbReference type="ChEBI" id="CHEBI:232372"/>
        <dbReference type="ChEBI" id="CHEBI:456215"/>
    </reaction>
</comment>
<dbReference type="GO" id="GO:0140741">
    <property type="term" value="F:tRNA-uracil-4 sulfurtransferase activity"/>
    <property type="evidence" value="ECO:0007669"/>
    <property type="project" value="UniProtKB-EC"/>
</dbReference>
<dbReference type="NCBIfam" id="TIGR00342">
    <property type="entry name" value="tRNA uracil 4-sulfurtransferase ThiI"/>
    <property type="match status" value="1"/>
</dbReference>
<dbReference type="CDD" id="cd11716">
    <property type="entry name" value="THUMP_ThiI"/>
    <property type="match status" value="1"/>
</dbReference>
<evidence type="ECO:0000259" key="12">
    <source>
        <dbReference type="PROSITE" id="PS50206"/>
    </source>
</evidence>
<dbReference type="PROSITE" id="PS51165">
    <property type="entry name" value="THUMP"/>
    <property type="match status" value="1"/>
</dbReference>
<keyword evidence="4 11" id="KW-0808">Transferase</keyword>
<evidence type="ECO:0000256" key="5">
    <source>
        <dbReference type="ARBA" id="ARBA00022741"/>
    </source>
</evidence>
<dbReference type="Pfam" id="PF22025">
    <property type="entry name" value="ThiI_fer"/>
    <property type="match status" value="1"/>
</dbReference>
<sequence>MKLIIKVFPEITVKSRPVRKQFIRQLSKNIRHLLREITPNFSLEGSWDNLELQTPETAPSILDAIIQRLRETPGIGQFLQVCEYPFEHLDDIAARCLEHYALQLKGKTFAVRCKRIGKHGFSSMDVERYVGSRLLDECGAAGVSLKAPEVEIKLEIRAARLFLIARGYQGLGGYPLGAVDQCLVLMSGGFDSTVAAFQMMRRGLLSHFVFFNLGGRAHELGVMEVAHYLWNRYGRSHRVLFISVPFEQVLGEILSKVDDRHMGVVLKRMMLRAASQIADKLSIDALVTGEAVSQVSSQTLANLAAIDKASEKLLLRPLIAQHKQDIIDTAERIGTAQFARHMPEYCGVISVNPSTRVKVERIEHEEKRFDFALLDQAVQRATQTAIDHVLDGAGEELAVEALSRALPGHIVLDIRHPDQAEAAPLQLAGIEVKALPFFALNSSFAKLDPARQYLLYCDKGQMSRLHAAHLLAEGHSNVRVYRP</sequence>
<dbReference type="InterPro" id="IPR036873">
    <property type="entry name" value="Rhodanese-like_dom_sf"/>
</dbReference>
<evidence type="ECO:0000256" key="8">
    <source>
        <dbReference type="ARBA" id="ARBA00022977"/>
    </source>
</evidence>
<dbReference type="InterPro" id="IPR049962">
    <property type="entry name" value="THUMP_ThiI"/>
</dbReference>
<evidence type="ECO:0000256" key="9">
    <source>
        <dbReference type="ARBA" id="ARBA00023157"/>
    </source>
</evidence>
<dbReference type="PROSITE" id="PS50206">
    <property type="entry name" value="RHODANESE_3"/>
    <property type="match status" value="1"/>
</dbReference>
<dbReference type="GO" id="GO:0005524">
    <property type="term" value="F:ATP binding"/>
    <property type="evidence" value="ECO:0007669"/>
    <property type="project" value="UniProtKB-UniRule"/>
</dbReference>
<keyword evidence="9" id="KW-1015">Disulfide bond</keyword>
<dbReference type="EC" id="2.8.1.4" evidence="11"/>
<dbReference type="AlphaFoldDB" id="A0A139SLB6"/>
<evidence type="ECO:0000256" key="7">
    <source>
        <dbReference type="ARBA" id="ARBA00022884"/>
    </source>
</evidence>
<evidence type="ECO:0000256" key="10">
    <source>
        <dbReference type="ARBA" id="ARBA00023284"/>
    </source>
</evidence>
<dbReference type="Pfam" id="PF02926">
    <property type="entry name" value="THUMP"/>
    <property type="match status" value="1"/>
</dbReference>
<dbReference type="GO" id="GO:0005829">
    <property type="term" value="C:cytosol"/>
    <property type="evidence" value="ECO:0007669"/>
    <property type="project" value="TreeGrafter"/>
</dbReference>
<keyword evidence="3 11" id="KW-0820">tRNA-binding</keyword>
<feature type="active site" description="Cysteine persulfide intermediate" evidence="11">
    <location>
        <position position="457"/>
    </location>
</feature>
<dbReference type="HAMAP" id="MF_00021">
    <property type="entry name" value="ThiI"/>
    <property type="match status" value="1"/>
</dbReference>
<dbReference type="GO" id="GO:0009228">
    <property type="term" value="P:thiamine biosynthetic process"/>
    <property type="evidence" value="ECO:0007669"/>
    <property type="project" value="UniProtKB-KW"/>
</dbReference>
<dbReference type="InterPro" id="IPR054173">
    <property type="entry name" value="ThiI_fer"/>
</dbReference>
<dbReference type="RefSeq" id="WP_068392455.1">
    <property type="nucleotide sequence ID" value="NZ_LSZO01000200.1"/>
</dbReference>
<comment type="catalytic activity">
    <reaction evidence="11">
        <text>[ThiI sulfur-carrier protein]-S-sulfanyl-L-cysteine + a uridine in tRNA + 2 reduced [2Fe-2S]-[ferredoxin] + ATP + H(+) = [ThiI sulfur-carrier protein]-L-cysteine + a 4-thiouridine in tRNA + 2 oxidized [2Fe-2S]-[ferredoxin] + AMP + diphosphate</text>
        <dbReference type="Rhea" id="RHEA:24176"/>
        <dbReference type="Rhea" id="RHEA-COMP:10000"/>
        <dbReference type="Rhea" id="RHEA-COMP:10001"/>
        <dbReference type="Rhea" id="RHEA-COMP:13337"/>
        <dbReference type="Rhea" id="RHEA-COMP:13338"/>
        <dbReference type="Rhea" id="RHEA-COMP:13339"/>
        <dbReference type="Rhea" id="RHEA-COMP:13340"/>
        <dbReference type="ChEBI" id="CHEBI:15378"/>
        <dbReference type="ChEBI" id="CHEBI:29950"/>
        <dbReference type="ChEBI" id="CHEBI:30616"/>
        <dbReference type="ChEBI" id="CHEBI:33019"/>
        <dbReference type="ChEBI" id="CHEBI:33737"/>
        <dbReference type="ChEBI" id="CHEBI:33738"/>
        <dbReference type="ChEBI" id="CHEBI:61963"/>
        <dbReference type="ChEBI" id="CHEBI:65315"/>
        <dbReference type="ChEBI" id="CHEBI:136798"/>
        <dbReference type="ChEBI" id="CHEBI:456215"/>
        <dbReference type="EC" id="2.8.1.4"/>
    </reaction>
</comment>
<dbReference type="GO" id="GO:0009229">
    <property type="term" value="P:thiamine diphosphate biosynthetic process"/>
    <property type="evidence" value="ECO:0007669"/>
    <property type="project" value="UniProtKB-UniRule"/>
</dbReference>
<feature type="domain" description="THUMP" evidence="13">
    <location>
        <begin position="63"/>
        <end position="167"/>
    </location>
</feature>
<dbReference type="PANTHER" id="PTHR43209">
    <property type="entry name" value="TRNA SULFURTRANSFERASE"/>
    <property type="match status" value="1"/>
</dbReference>
<keyword evidence="7 11" id="KW-0694">RNA-binding</keyword>
<organism evidence="14 15">
    <name type="scientific">Ventosimonas gracilis</name>
    <dbReference type="NCBI Taxonomy" id="1680762"/>
    <lineage>
        <taxon>Bacteria</taxon>
        <taxon>Pseudomonadati</taxon>
        <taxon>Pseudomonadota</taxon>
        <taxon>Gammaproteobacteria</taxon>
        <taxon>Pseudomonadales</taxon>
        <taxon>Ventosimonadaceae</taxon>
        <taxon>Ventosimonas</taxon>
    </lineage>
</organism>
<feature type="binding site" evidence="11">
    <location>
        <position position="298"/>
    </location>
    <ligand>
        <name>ATP</name>
        <dbReference type="ChEBI" id="CHEBI:30616"/>
    </ligand>
</feature>
<dbReference type="InterPro" id="IPR050102">
    <property type="entry name" value="tRNA_sulfurtransferase_ThiI"/>
</dbReference>
<feature type="binding site" evidence="11">
    <location>
        <position position="267"/>
    </location>
    <ligand>
        <name>ATP</name>
        <dbReference type="ChEBI" id="CHEBI:30616"/>
    </ligand>
</feature>
<feature type="binding site" evidence="11">
    <location>
        <position position="289"/>
    </location>
    <ligand>
        <name>ATP</name>
        <dbReference type="ChEBI" id="CHEBI:30616"/>
    </ligand>
</feature>
<evidence type="ECO:0000256" key="3">
    <source>
        <dbReference type="ARBA" id="ARBA00022555"/>
    </source>
</evidence>
<dbReference type="GO" id="GO:0004810">
    <property type="term" value="F:CCA tRNA nucleotidyltransferase activity"/>
    <property type="evidence" value="ECO:0007669"/>
    <property type="project" value="InterPro"/>
</dbReference>
<evidence type="ECO:0000256" key="1">
    <source>
        <dbReference type="ARBA" id="ARBA00004496"/>
    </source>
</evidence>
<accession>A0A139SLB6</accession>
<dbReference type="NCBIfam" id="TIGR04271">
    <property type="entry name" value="ThiI_C_thiazole"/>
    <property type="match status" value="1"/>
</dbReference>
<dbReference type="InterPro" id="IPR014729">
    <property type="entry name" value="Rossmann-like_a/b/a_fold"/>
</dbReference>
<feature type="domain" description="Rhodanese" evidence="12">
    <location>
        <begin position="405"/>
        <end position="481"/>
    </location>
</feature>
<dbReference type="Gene3D" id="3.40.250.10">
    <property type="entry name" value="Rhodanese-like domain"/>
    <property type="match status" value="1"/>
</dbReference>
<dbReference type="OrthoDB" id="9773948at2"/>
<comment type="pathway">
    <text evidence="11">Cofactor biosynthesis; thiamine diphosphate biosynthesis.</text>
</comment>
<evidence type="ECO:0000256" key="4">
    <source>
        <dbReference type="ARBA" id="ARBA00022679"/>
    </source>
</evidence>
<dbReference type="InterPro" id="IPR003720">
    <property type="entry name" value="tRNA_STrfase"/>
</dbReference>
<evidence type="ECO:0000256" key="11">
    <source>
        <dbReference type="HAMAP-Rule" id="MF_00021"/>
    </source>
</evidence>
<comment type="subcellular location">
    <subcellularLocation>
        <location evidence="1 11">Cytoplasm</location>
    </subcellularLocation>
</comment>
<name>A0A139SLB6_9GAMM</name>
<dbReference type="GO" id="GO:0052837">
    <property type="term" value="P:thiazole biosynthetic process"/>
    <property type="evidence" value="ECO:0007669"/>
    <property type="project" value="InterPro"/>
</dbReference>
<dbReference type="SUPFAM" id="SSF52821">
    <property type="entry name" value="Rhodanese/Cell cycle control phosphatase"/>
    <property type="match status" value="1"/>
</dbReference>
<dbReference type="SUPFAM" id="SSF143437">
    <property type="entry name" value="THUMP domain-like"/>
    <property type="match status" value="1"/>
</dbReference>
<evidence type="ECO:0000256" key="2">
    <source>
        <dbReference type="ARBA" id="ARBA00022490"/>
    </source>
</evidence>
<keyword evidence="15" id="KW-1185">Reference proteome</keyword>
<dbReference type="InterPro" id="IPR001763">
    <property type="entry name" value="Rhodanese-like_dom"/>
</dbReference>
<gene>
    <name evidence="11" type="primary">thiI</name>
    <name evidence="14" type="ORF">AXE65_06345</name>
</gene>
<feature type="binding site" evidence="11">
    <location>
        <begin position="185"/>
        <end position="186"/>
    </location>
    <ligand>
        <name>ATP</name>
        <dbReference type="ChEBI" id="CHEBI:30616"/>
    </ligand>
</feature>
<dbReference type="SMART" id="SM00981">
    <property type="entry name" value="THUMP"/>
    <property type="match status" value="1"/>
</dbReference>
<dbReference type="InterPro" id="IPR004114">
    <property type="entry name" value="THUMP_dom"/>
</dbReference>
<dbReference type="Pfam" id="PF02568">
    <property type="entry name" value="ThiI"/>
    <property type="match status" value="1"/>
</dbReference>
<protein>
    <recommendedName>
        <fullName evidence="11">tRNA sulfurtransferase</fullName>
        <ecNumber evidence="11">2.8.1.4</ecNumber>
    </recommendedName>
    <alternativeName>
        <fullName evidence="11">Sulfur carrier protein ThiS sulfurtransferase</fullName>
    </alternativeName>
    <alternativeName>
        <fullName evidence="11">Thiamine biosynthesis protein ThiI</fullName>
    </alternativeName>
    <alternativeName>
        <fullName evidence="11">tRNA 4-thiouridine synthase</fullName>
    </alternativeName>
</protein>
<dbReference type="Proteomes" id="UP000072660">
    <property type="component" value="Unassembled WGS sequence"/>
</dbReference>
<dbReference type="Gene3D" id="3.30.2130.30">
    <property type="match status" value="1"/>
</dbReference>
<dbReference type="InterPro" id="IPR026340">
    <property type="entry name" value="THII_Thiazole_biosynth_dom"/>
</dbReference>
<dbReference type="GO" id="GO:0002937">
    <property type="term" value="P:tRNA 4-thiouridine biosynthesis"/>
    <property type="evidence" value="ECO:0007669"/>
    <property type="project" value="TreeGrafter"/>
</dbReference>
<dbReference type="Pfam" id="PF00581">
    <property type="entry name" value="Rhodanese"/>
    <property type="match status" value="1"/>
</dbReference>
<keyword evidence="5 11" id="KW-0547">Nucleotide-binding</keyword>
<evidence type="ECO:0000313" key="15">
    <source>
        <dbReference type="Proteomes" id="UP000072660"/>
    </source>
</evidence>
<evidence type="ECO:0000259" key="13">
    <source>
        <dbReference type="PROSITE" id="PS51165"/>
    </source>
</evidence>
<evidence type="ECO:0000256" key="6">
    <source>
        <dbReference type="ARBA" id="ARBA00022840"/>
    </source>
</evidence>
<dbReference type="EMBL" id="LSZO01000200">
    <property type="protein sequence ID" value="KXU35353.1"/>
    <property type="molecule type" value="Genomic_DNA"/>
</dbReference>
<keyword evidence="10" id="KW-0676">Redox-active center</keyword>
<comment type="caution">
    <text evidence="14">The sequence shown here is derived from an EMBL/GenBank/DDBJ whole genome shotgun (WGS) entry which is preliminary data.</text>
</comment>
<dbReference type="PANTHER" id="PTHR43209:SF1">
    <property type="entry name" value="TRNA SULFURTRANSFERASE"/>
    <property type="match status" value="1"/>
</dbReference>
<comment type="function">
    <text evidence="11">Catalyzes the ATP-dependent transfer of a sulfur to tRNA to produce 4-thiouridine in position 8 of tRNAs, which functions as a near-UV photosensor. Also catalyzes the transfer of sulfur to the sulfur carrier protein ThiS, forming ThiS-thiocarboxylate. This is a step in the synthesis of thiazole, in the thiamine biosynthesis pathway. The sulfur is donated as persulfide by IscS.</text>
</comment>
<comment type="caution">
    <text evidence="11">Lacks conserved residue(s) required for the propagation of feature annotation.</text>
</comment>
<dbReference type="SUPFAM" id="SSF52402">
    <property type="entry name" value="Adenine nucleotide alpha hydrolases-like"/>
    <property type="match status" value="1"/>
</dbReference>